<feature type="active site" description="Nucleophile" evidence="1">
    <location>
        <position position="100"/>
    </location>
</feature>
<feature type="compositionally biased region" description="Basic and acidic residues" evidence="3">
    <location>
        <begin position="1"/>
        <end position="23"/>
    </location>
</feature>
<evidence type="ECO:0000256" key="1">
    <source>
        <dbReference type="PIRSR" id="PIRSR637460-1"/>
    </source>
</evidence>
<dbReference type="HOGENOM" id="CLU_038449_2_1_11"/>
<dbReference type="InterPro" id="IPR037460">
    <property type="entry name" value="SEST-like"/>
</dbReference>
<dbReference type="Gene3D" id="3.40.50.1110">
    <property type="entry name" value="SGNH hydrolase"/>
    <property type="match status" value="2"/>
</dbReference>
<keyword evidence="4" id="KW-0472">Membrane</keyword>
<feature type="disulfide bond" evidence="2">
    <location>
        <begin position="247"/>
        <end position="303"/>
    </location>
</feature>
<name>Q8FMT6_COREF</name>
<sequence>MERCLNLEKSRHYPHPDYEDGPRTGRRRRTPMTQQLVRRATTILAMAILTTSAGGVVASAQESTVPGSIGQRLTQTSTDLMPEIRPPATTARAYVAFGDSFAANPEIPLQMVGLLNRKCVQSPQGYPERVGRERFEGDYANYTCNNATLTGAAGRGVIDMIHQAQANGDLGSDTRLVTLGAGGADDWNPQLGGLPDFGAFLGGQNVTREAWVARMTPVLEALRAAAPRARVMFIGYPEIDDGRGGVCVLNLSDGPGGSSDTNLPVAVPVRIGELLDTINGHAADNEHLGYEFVDTDVPGTGTCADPSQQWVRSVVDLPGAGDGLRMPVHPTALGERGMADLIISRL</sequence>
<proteinExistence type="predicted"/>
<evidence type="ECO:0000313" key="6">
    <source>
        <dbReference type="EMBL" id="BAC19223.1"/>
    </source>
</evidence>
<dbReference type="InterPro" id="IPR036514">
    <property type="entry name" value="SGNH_hydro_sf"/>
</dbReference>
<dbReference type="InterPro" id="IPR013830">
    <property type="entry name" value="SGNH_hydro"/>
</dbReference>
<keyword evidence="4" id="KW-1133">Transmembrane helix</keyword>
<dbReference type="GO" id="GO:0016788">
    <property type="term" value="F:hydrolase activity, acting on ester bonds"/>
    <property type="evidence" value="ECO:0007669"/>
    <property type="project" value="InterPro"/>
</dbReference>
<dbReference type="Pfam" id="PF13472">
    <property type="entry name" value="Lipase_GDSL_2"/>
    <property type="match status" value="1"/>
</dbReference>
<evidence type="ECO:0000259" key="5">
    <source>
        <dbReference type="Pfam" id="PF13472"/>
    </source>
</evidence>
<keyword evidence="4" id="KW-0812">Transmembrane</keyword>
<feature type="active site" evidence="1">
    <location>
        <position position="329"/>
    </location>
</feature>
<keyword evidence="2" id="KW-1015">Disulfide bond</keyword>
<feature type="domain" description="SGNH hydrolase-type esterase" evidence="5">
    <location>
        <begin position="96"/>
        <end position="335"/>
    </location>
</feature>
<feature type="transmembrane region" description="Helical" evidence="4">
    <location>
        <begin position="36"/>
        <end position="58"/>
    </location>
</feature>
<dbReference type="EMBL" id="BA000035">
    <property type="protein sequence ID" value="BAC19223.1"/>
    <property type="molecule type" value="Genomic_DNA"/>
</dbReference>
<protein>
    <recommendedName>
        <fullName evidence="5">SGNH hydrolase-type esterase domain-containing protein</fullName>
    </recommendedName>
</protein>
<evidence type="ECO:0000256" key="2">
    <source>
        <dbReference type="PIRSR" id="PIRSR637460-2"/>
    </source>
</evidence>
<accession>Q8FMT6</accession>
<dbReference type="PANTHER" id="PTHR37981:SF1">
    <property type="entry name" value="SGNH HYDROLASE-TYPE ESTERASE DOMAIN-CONTAINING PROTEIN"/>
    <property type="match status" value="1"/>
</dbReference>
<dbReference type="Proteomes" id="UP000001409">
    <property type="component" value="Chromosome"/>
</dbReference>
<dbReference type="CDD" id="cd01823">
    <property type="entry name" value="SEST_like"/>
    <property type="match status" value="1"/>
</dbReference>
<reference evidence="6 7" key="1">
    <citation type="journal article" date="2003" name="Genome Res.">
        <title>Comparative complete genome sequence analysis of the amino acid replacements responsible for the thermostability of Corynebacterium efficiens.</title>
        <authorList>
            <person name="Nishio Y."/>
            <person name="Nakamura Y."/>
            <person name="Kawarabayasi Y."/>
            <person name="Usuda Y."/>
            <person name="Kimura E."/>
            <person name="Sugimoto S."/>
            <person name="Matsui K."/>
            <person name="Yamagishi A."/>
            <person name="Kikuchi H."/>
            <person name="Ikeo K."/>
            <person name="Gojobori T."/>
        </authorList>
    </citation>
    <scope>NUCLEOTIDE SEQUENCE [LARGE SCALE GENOMIC DNA]</scope>
    <source>
        <strain evidence="7">DSM 44549 / YS-314 / AJ 12310 / JCM 11189 / NBRC 100395</strain>
    </source>
</reference>
<dbReference type="GO" id="GO:0006629">
    <property type="term" value="P:lipid metabolic process"/>
    <property type="evidence" value="ECO:0007669"/>
    <property type="project" value="TreeGrafter"/>
</dbReference>
<keyword evidence="7" id="KW-1185">Reference proteome</keyword>
<dbReference type="AlphaFoldDB" id="Q8FMT6"/>
<dbReference type="KEGG" id="cef:CE2413"/>
<organism evidence="6 7">
    <name type="scientific">Corynebacterium efficiens (strain DSM 44549 / YS-314 / AJ 12310 / JCM 11189 / NBRC 100395)</name>
    <dbReference type="NCBI Taxonomy" id="196164"/>
    <lineage>
        <taxon>Bacteria</taxon>
        <taxon>Bacillati</taxon>
        <taxon>Actinomycetota</taxon>
        <taxon>Actinomycetes</taxon>
        <taxon>Mycobacteriales</taxon>
        <taxon>Corynebacteriaceae</taxon>
        <taxon>Corynebacterium</taxon>
    </lineage>
</organism>
<dbReference type="eggNOG" id="COG2755">
    <property type="taxonomic scope" value="Bacteria"/>
</dbReference>
<evidence type="ECO:0000313" key="7">
    <source>
        <dbReference type="Proteomes" id="UP000001409"/>
    </source>
</evidence>
<feature type="disulfide bond" evidence="2">
    <location>
        <begin position="119"/>
        <end position="144"/>
    </location>
</feature>
<dbReference type="SUPFAM" id="SSF52266">
    <property type="entry name" value="SGNH hydrolase"/>
    <property type="match status" value="1"/>
</dbReference>
<feature type="region of interest" description="Disordered" evidence="3">
    <location>
        <begin position="1"/>
        <end position="32"/>
    </location>
</feature>
<evidence type="ECO:0000256" key="3">
    <source>
        <dbReference type="SAM" id="MobiDB-lite"/>
    </source>
</evidence>
<dbReference type="PANTHER" id="PTHR37981">
    <property type="entry name" value="LIPASE 2"/>
    <property type="match status" value="1"/>
</dbReference>
<evidence type="ECO:0000256" key="4">
    <source>
        <dbReference type="SAM" id="Phobius"/>
    </source>
</evidence>
<dbReference type="STRING" id="196164.gene:10742851"/>